<organism evidence="2 3">
    <name type="scientific">Fusarium vanettenii (strain ATCC MYA-4622 / CBS 123669 / FGSC 9596 / NRRL 45880 / 77-13-4)</name>
    <name type="common">Fusarium solani subsp. pisi</name>
    <dbReference type="NCBI Taxonomy" id="660122"/>
    <lineage>
        <taxon>Eukaryota</taxon>
        <taxon>Fungi</taxon>
        <taxon>Dikarya</taxon>
        <taxon>Ascomycota</taxon>
        <taxon>Pezizomycotina</taxon>
        <taxon>Sordariomycetes</taxon>
        <taxon>Hypocreomycetidae</taxon>
        <taxon>Hypocreales</taxon>
        <taxon>Nectriaceae</taxon>
        <taxon>Fusarium</taxon>
        <taxon>Fusarium solani species complex</taxon>
        <taxon>Fusarium vanettenii</taxon>
    </lineage>
</organism>
<feature type="compositionally biased region" description="Basic and acidic residues" evidence="1">
    <location>
        <begin position="585"/>
        <end position="601"/>
    </location>
</feature>
<protein>
    <submittedName>
        <fullName evidence="2">Uncharacterized protein</fullName>
    </submittedName>
</protein>
<evidence type="ECO:0000313" key="3">
    <source>
        <dbReference type="Proteomes" id="UP000005206"/>
    </source>
</evidence>
<feature type="compositionally biased region" description="Polar residues" evidence="1">
    <location>
        <begin position="359"/>
        <end position="373"/>
    </location>
</feature>
<evidence type="ECO:0000313" key="2">
    <source>
        <dbReference type="EMBL" id="EEU37478.1"/>
    </source>
</evidence>
<proteinExistence type="predicted"/>
<feature type="compositionally biased region" description="Polar residues" evidence="1">
    <location>
        <begin position="670"/>
        <end position="692"/>
    </location>
</feature>
<feature type="compositionally biased region" description="Acidic residues" evidence="1">
    <location>
        <begin position="550"/>
        <end position="559"/>
    </location>
</feature>
<dbReference type="KEGG" id="nhe:NECHADRAFT_86342"/>
<feature type="compositionally biased region" description="Pro residues" evidence="1">
    <location>
        <begin position="602"/>
        <end position="611"/>
    </location>
</feature>
<feature type="compositionally biased region" description="Polar residues" evidence="1">
    <location>
        <begin position="432"/>
        <end position="447"/>
    </location>
</feature>
<dbReference type="eggNOG" id="ENOG502RJ1J">
    <property type="taxonomic scope" value="Eukaryota"/>
</dbReference>
<dbReference type="STRING" id="660122.C7ZEY6"/>
<evidence type="ECO:0000256" key="1">
    <source>
        <dbReference type="SAM" id="MobiDB-lite"/>
    </source>
</evidence>
<dbReference type="AlphaFoldDB" id="C7ZEY6"/>
<feature type="compositionally biased region" description="Basic and acidic residues" evidence="1">
    <location>
        <begin position="415"/>
        <end position="431"/>
    </location>
</feature>
<gene>
    <name evidence="2" type="ORF">NECHADRAFT_86342</name>
</gene>
<feature type="region of interest" description="Disordered" evidence="1">
    <location>
        <begin position="342"/>
        <end position="723"/>
    </location>
</feature>
<dbReference type="InParanoid" id="C7ZEY6"/>
<keyword evidence="3" id="KW-1185">Reference proteome</keyword>
<dbReference type="RefSeq" id="XP_003043191.1">
    <property type="nucleotide sequence ID" value="XM_003043145.1"/>
</dbReference>
<sequence length="723" mass="79471">MPDPDPKPPQLQQFRELKSLVSLYEKVFEKLLPPDASFERRSGEIRTRIDETWAQLSTARPEDVPKFQEKIVELSGSLKEIELGHNRQKERYEARLWKHYNALRNSVMKVLVARPEATPATTAKDGDPVIRKPTKKLSLSSKPSLSSPAKPSSSSRTPATPSVTRPVGKRKNPSSSLLTPEPKRHKPETTPRRHPRGSHTDQQDYQCITSPEPGQVYLAFWESSKQWVPILLLPMTDLERVGVSGSLDSLDLAEILPICYDQDSLTGERTWRDGYKDGQTLVTEREFPVIYFEGRAFPERSPVGWVAAKDLRKFDVDTADSHLVPQIRMVRKFLKERAANVSCDGAEQTSHEKDVSDDQPPQETSTVLNQDEQPLQVPPAPGTVAAPEASTNDAQTASGPTPESQPTPHTSATGEKSRPDATTEARPKEQSPGDTQSKPTEAQSLPWQKTPLRTALLVMADLTPSPREATPVSESERPQDTLTAMELDPTPQASADNAKPAPEAVMALDERAPTDESPGRTIKVEPDLDIPRNVDVLRDIEIISIASTEPEGEEEDDGETLIPESTDATLEPRGLPGPSKQPGAGRDRGSTQIRADTRDPPLPRSSPPPIHFTPLNSSTTSTPSGTSTSVPKTFAQPSIPSSEAHHRGSTNLSNSDQHLRNYGIKRVSEPTGTQSANSPRLQTPTSEGQTASKGVVRGTKGQPPRSHRRPRPMNNRAPPWIIR</sequence>
<dbReference type="HOGENOM" id="CLU_382662_0_0_1"/>
<name>C7ZEY6_FUSV7</name>
<feature type="compositionally biased region" description="Low complexity" evidence="1">
    <location>
        <begin position="136"/>
        <end position="162"/>
    </location>
</feature>
<feature type="compositionally biased region" description="Basic and acidic residues" evidence="1">
    <location>
        <begin position="508"/>
        <end position="541"/>
    </location>
</feature>
<feature type="compositionally biased region" description="Low complexity" evidence="1">
    <location>
        <begin position="613"/>
        <end position="633"/>
    </location>
</feature>
<dbReference type="EMBL" id="GG698922">
    <property type="protein sequence ID" value="EEU37478.1"/>
    <property type="molecule type" value="Genomic_DNA"/>
</dbReference>
<dbReference type="VEuPathDB" id="FungiDB:NECHADRAFT_86342"/>
<feature type="region of interest" description="Disordered" evidence="1">
    <location>
        <begin position="118"/>
        <end position="207"/>
    </location>
</feature>
<feature type="compositionally biased region" description="Low complexity" evidence="1">
    <location>
        <begin position="712"/>
        <end position="723"/>
    </location>
</feature>
<feature type="compositionally biased region" description="Polar residues" evidence="1">
    <location>
        <begin position="389"/>
        <end position="414"/>
    </location>
</feature>
<dbReference type="GeneID" id="9665205"/>
<accession>C7ZEY6</accession>
<dbReference type="OMA" id="NIIPRAT"/>
<dbReference type="Proteomes" id="UP000005206">
    <property type="component" value="Chromosome 11"/>
</dbReference>
<reference evidence="2 3" key="1">
    <citation type="journal article" date="2009" name="PLoS Genet.">
        <title>The genome of Nectria haematococca: contribution of supernumerary chromosomes to gene expansion.</title>
        <authorList>
            <person name="Coleman J.J."/>
            <person name="Rounsley S.D."/>
            <person name="Rodriguez-Carres M."/>
            <person name="Kuo A."/>
            <person name="Wasmann C.C."/>
            <person name="Grimwood J."/>
            <person name="Schmutz J."/>
            <person name="Taga M."/>
            <person name="White G.J."/>
            <person name="Zhou S."/>
            <person name="Schwartz D.C."/>
            <person name="Freitag M."/>
            <person name="Ma L.J."/>
            <person name="Danchin E.G."/>
            <person name="Henrissat B."/>
            <person name="Coutinho P.M."/>
            <person name="Nelson D.R."/>
            <person name="Straney D."/>
            <person name="Napoli C.A."/>
            <person name="Barker B.M."/>
            <person name="Gribskov M."/>
            <person name="Rep M."/>
            <person name="Kroken S."/>
            <person name="Molnar I."/>
            <person name="Rensing C."/>
            <person name="Kennell J.C."/>
            <person name="Zamora J."/>
            <person name="Farman M.L."/>
            <person name="Selker E.U."/>
            <person name="Salamov A."/>
            <person name="Shapiro H."/>
            <person name="Pangilinan J."/>
            <person name="Lindquist E."/>
            <person name="Lamers C."/>
            <person name="Grigoriev I.V."/>
            <person name="Geiser D.M."/>
            <person name="Covert S.F."/>
            <person name="Temporini E."/>
            <person name="Vanetten H.D."/>
        </authorList>
    </citation>
    <scope>NUCLEOTIDE SEQUENCE [LARGE SCALE GENOMIC DNA]</scope>
    <source>
        <strain evidence="3">ATCC MYA-4622 / CBS 123669 / FGSC 9596 / NRRL 45880 / 77-13-4</strain>
    </source>
</reference>
<dbReference type="OrthoDB" id="5234017at2759"/>